<sequence>MPLPSPLPTGTGPGVQDNSRQARLLGHVAAVDAAGFTLAVEPTLARDGSLSDFLRIGATLRLPVGEDQLFGVIRKVTAGQSGALNLTVDLLGQYSEKQFSRGVRTFPLPGNPAYAATESDLEKIYAPRSGGSIRVGTVHPSGTIPANLLVEKLLSKHFAVLGSTGTGKSSTVSLMIHRLVERCPNAHIVILDPHNEYARAFSGNGVHVSTDNLKLPYWLMNFEEHVEVFVGRDAHNRQAEVDILKRCLLAARKISGPSYQLTKLTVDTPIPYKLTDLLKTIDDELGSFEKAEEVRPFLRLRNKIEELRGDQRFAFMFSGMLMQDNLTSLVSQLLRFPVDGRPVTTLDLSGVPSDIVDVVVSLLSRLVFDFAMWSRRHAGATPILLVCEEAHRYVPHASSDTRIHAARKSLERIAKEGRKYGVSLGLVSQRPSDLSEAVLSQCGTIVSMRMNNEKDRSYVADAMPEGGESFLAALPSLQNRECVVAGEGVGCPIRVRLDFLDEHRRPASNDPEFHESWRQDVDCLEELVNDTINNWRRGVR</sequence>
<dbReference type="Pfam" id="PF01935">
    <property type="entry name" value="DUF87"/>
    <property type="match status" value="1"/>
</dbReference>
<gene>
    <name evidence="2" type="ORF">ACFO5Q_02865</name>
</gene>
<dbReference type="Proteomes" id="UP001595776">
    <property type="component" value="Unassembled WGS sequence"/>
</dbReference>
<comment type="caution">
    <text evidence="2">The sequence shown here is derived from an EMBL/GenBank/DDBJ whole genome shotgun (WGS) entry which is preliminary data.</text>
</comment>
<proteinExistence type="predicted"/>
<keyword evidence="3" id="KW-1185">Reference proteome</keyword>
<dbReference type="Gene3D" id="3.40.50.300">
    <property type="entry name" value="P-loop containing nucleotide triphosphate hydrolases"/>
    <property type="match status" value="2"/>
</dbReference>
<dbReference type="EMBL" id="JBHSCR010000001">
    <property type="protein sequence ID" value="MFC4346786.1"/>
    <property type="molecule type" value="Genomic_DNA"/>
</dbReference>
<evidence type="ECO:0000259" key="1">
    <source>
        <dbReference type="Pfam" id="PF01935"/>
    </source>
</evidence>
<feature type="domain" description="Helicase HerA central" evidence="1">
    <location>
        <begin position="133"/>
        <end position="367"/>
    </location>
</feature>
<keyword evidence="2" id="KW-0067">ATP-binding</keyword>
<dbReference type="InterPro" id="IPR008571">
    <property type="entry name" value="HerA-like"/>
</dbReference>
<keyword evidence="2" id="KW-0547">Nucleotide-binding</keyword>
<dbReference type="RefSeq" id="WP_068148540.1">
    <property type="nucleotide sequence ID" value="NZ_JBHSCR010000001.1"/>
</dbReference>
<protein>
    <submittedName>
        <fullName evidence="2">ATP-binding protein</fullName>
    </submittedName>
</protein>
<accession>A0ABV8U7N5</accession>
<dbReference type="GO" id="GO:0005524">
    <property type="term" value="F:ATP binding"/>
    <property type="evidence" value="ECO:0007669"/>
    <property type="project" value="UniProtKB-KW"/>
</dbReference>
<organism evidence="2 3">
    <name type="scientific">Kordiimonas lipolytica</name>
    <dbReference type="NCBI Taxonomy" id="1662421"/>
    <lineage>
        <taxon>Bacteria</taxon>
        <taxon>Pseudomonadati</taxon>
        <taxon>Pseudomonadota</taxon>
        <taxon>Alphaproteobacteria</taxon>
        <taxon>Kordiimonadales</taxon>
        <taxon>Kordiimonadaceae</taxon>
        <taxon>Kordiimonas</taxon>
    </lineage>
</organism>
<dbReference type="PANTHER" id="PTHR42957">
    <property type="entry name" value="HELICASE MJ1565-RELATED"/>
    <property type="match status" value="1"/>
</dbReference>
<dbReference type="SUPFAM" id="SSF52540">
    <property type="entry name" value="P-loop containing nucleoside triphosphate hydrolases"/>
    <property type="match status" value="1"/>
</dbReference>
<dbReference type="PANTHER" id="PTHR42957:SF1">
    <property type="entry name" value="HELICASE MJ1565-RELATED"/>
    <property type="match status" value="1"/>
</dbReference>
<dbReference type="InterPro" id="IPR027417">
    <property type="entry name" value="P-loop_NTPase"/>
</dbReference>
<dbReference type="InterPro" id="IPR002789">
    <property type="entry name" value="HerA_central"/>
</dbReference>
<reference evidence="3" key="1">
    <citation type="journal article" date="2019" name="Int. J. Syst. Evol. Microbiol.">
        <title>The Global Catalogue of Microorganisms (GCM) 10K type strain sequencing project: providing services to taxonomists for standard genome sequencing and annotation.</title>
        <authorList>
            <consortium name="The Broad Institute Genomics Platform"/>
            <consortium name="The Broad Institute Genome Sequencing Center for Infectious Disease"/>
            <person name="Wu L."/>
            <person name="Ma J."/>
        </authorList>
    </citation>
    <scope>NUCLEOTIDE SEQUENCE [LARGE SCALE GENOMIC DNA]</scope>
    <source>
        <strain evidence="3">CGMCC 1.15304</strain>
    </source>
</reference>
<evidence type="ECO:0000313" key="2">
    <source>
        <dbReference type="EMBL" id="MFC4346786.1"/>
    </source>
</evidence>
<evidence type="ECO:0000313" key="3">
    <source>
        <dbReference type="Proteomes" id="UP001595776"/>
    </source>
</evidence>
<name>A0ABV8U7N5_9PROT</name>